<dbReference type="HOGENOM" id="CLU_3159460_0_0_6"/>
<dbReference type="AlphaFoldDB" id="A0A077P6S2"/>
<proteinExistence type="predicted"/>
<accession>A0A077P6S2</accession>
<dbReference type="Proteomes" id="UP000028483">
    <property type="component" value="Unassembled WGS sequence"/>
</dbReference>
<protein>
    <submittedName>
        <fullName evidence="1">Uncharacterized protein</fullName>
    </submittedName>
</protein>
<evidence type="ECO:0000313" key="2">
    <source>
        <dbReference type="Proteomes" id="UP000028483"/>
    </source>
</evidence>
<organism evidence="1 2">
    <name type="scientific">Xenorhabdus bovienii str. oregonense</name>
    <dbReference type="NCBI Taxonomy" id="1398202"/>
    <lineage>
        <taxon>Bacteria</taxon>
        <taxon>Pseudomonadati</taxon>
        <taxon>Pseudomonadota</taxon>
        <taxon>Gammaproteobacteria</taxon>
        <taxon>Enterobacterales</taxon>
        <taxon>Morganellaceae</taxon>
        <taxon>Xenorhabdus</taxon>
    </lineage>
</organism>
<reference evidence="1" key="1">
    <citation type="submission" date="2013-07" db="EMBL/GenBank/DDBJ databases">
        <title>Sub-species coevolution in mutualistic symbiosis.</title>
        <authorList>
            <person name="Murfin K."/>
            <person name="Klassen J."/>
            <person name="Lee M."/>
            <person name="Forst S."/>
            <person name="Stock P."/>
            <person name="Goodrich-Blair H."/>
        </authorList>
    </citation>
    <scope>NUCLEOTIDE SEQUENCE [LARGE SCALE GENOMIC DNA]</scope>
    <source>
        <strain evidence="1">Oregonense</strain>
    </source>
</reference>
<dbReference type="EMBL" id="CBSX010000166">
    <property type="protein sequence ID" value="CDH06835.1"/>
    <property type="molecule type" value="Genomic_DNA"/>
</dbReference>
<comment type="caution">
    <text evidence="1">The sequence shown here is derived from an EMBL/GenBank/DDBJ whole genome shotgun (WGS) entry which is preliminary data.</text>
</comment>
<name>A0A077P6S2_XENBV</name>
<gene>
    <name evidence="1" type="ORF">XBO1_2480012</name>
</gene>
<sequence>MKWGSGTAKSTSQVAFQKPQLFAQLGFFFLSFPYIPEPELIVQHVRLQ</sequence>
<evidence type="ECO:0000313" key="1">
    <source>
        <dbReference type="EMBL" id="CDH06835.1"/>
    </source>
</evidence>